<dbReference type="Pfam" id="PF13426">
    <property type="entry name" value="PAS_9"/>
    <property type="match status" value="2"/>
</dbReference>
<evidence type="ECO:0000256" key="1">
    <source>
        <dbReference type="ARBA" id="ARBA00001946"/>
    </source>
</evidence>
<feature type="domain" description="PAS" evidence="3">
    <location>
        <begin position="492"/>
        <end position="543"/>
    </location>
</feature>
<name>A0A2N9YHK1_9GAMM</name>
<evidence type="ECO:0000313" key="7">
    <source>
        <dbReference type="Proteomes" id="UP000234271"/>
    </source>
</evidence>
<dbReference type="EMBL" id="CP018889">
    <property type="protein sequence ID" value="AUI69943.1"/>
    <property type="molecule type" value="Genomic_DNA"/>
</dbReference>
<feature type="domain" description="PAS" evidence="3">
    <location>
        <begin position="732"/>
        <end position="778"/>
    </location>
</feature>
<dbReference type="KEGG" id="blep:AL038_08935"/>
<keyword evidence="7" id="KW-1185">Reference proteome</keyword>
<dbReference type="CDD" id="cd00130">
    <property type="entry name" value="PAS"/>
    <property type="match status" value="6"/>
</dbReference>
<evidence type="ECO:0000256" key="2">
    <source>
        <dbReference type="SAM" id="Coils"/>
    </source>
</evidence>
<comment type="cofactor">
    <cofactor evidence="1">
        <name>Mg(2+)</name>
        <dbReference type="ChEBI" id="CHEBI:18420"/>
    </cofactor>
</comment>
<dbReference type="InterPro" id="IPR001610">
    <property type="entry name" value="PAC"/>
</dbReference>
<evidence type="ECO:0000313" key="6">
    <source>
        <dbReference type="EMBL" id="AUI69943.1"/>
    </source>
</evidence>
<dbReference type="NCBIfam" id="TIGR00229">
    <property type="entry name" value="sensory_box"/>
    <property type="match status" value="7"/>
</dbReference>
<dbReference type="SMART" id="SM00086">
    <property type="entry name" value="PAC"/>
    <property type="match status" value="7"/>
</dbReference>
<dbReference type="PROSITE" id="PS50112">
    <property type="entry name" value="PAS"/>
    <property type="match status" value="5"/>
</dbReference>
<gene>
    <name evidence="6" type="ORF">BLE401_15375</name>
</gene>
<dbReference type="CDD" id="cd01949">
    <property type="entry name" value="GGDEF"/>
    <property type="match status" value="1"/>
</dbReference>
<dbReference type="Pfam" id="PF08448">
    <property type="entry name" value="PAS_4"/>
    <property type="match status" value="3"/>
</dbReference>
<feature type="domain" description="PAC" evidence="4">
    <location>
        <begin position="196"/>
        <end position="248"/>
    </location>
</feature>
<dbReference type="Pfam" id="PF08447">
    <property type="entry name" value="PAS_3"/>
    <property type="match status" value="2"/>
</dbReference>
<dbReference type="PANTHER" id="PTHR44757">
    <property type="entry name" value="DIGUANYLATE CYCLASE DGCP"/>
    <property type="match status" value="1"/>
</dbReference>
<dbReference type="PANTHER" id="PTHR44757:SF2">
    <property type="entry name" value="BIOFILM ARCHITECTURE MAINTENANCE PROTEIN MBAA"/>
    <property type="match status" value="1"/>
</dbReference>
<dbReference type="InterPro" id="IPR043128">
    <property type="entry name" value="Rev_trsase/Diguanyl_cyclase"/>
</dbReference>
<organism evidence="6 7">
    <name type="scientific">Beggiatoa leptomitoformis</name>
    <dbReference type="NCBI Taxonomy" id="288004"/>
    <lineage>
        <taxon>Bacteria</taxon>
        <taxon>Pseudomonadati</taxon>
        <taxon>Pseudomonadota</taxon>
        <taxon>Gammaproteobacteria</taxon>
        <taxon>Thiotrichales</taxon>
        <taxon>Thiotrichaceae</taxon>
        <taxon>Beggiatoa</taxon>
    </lineage>
</organism>
<dbReference type="Proteomes" id="UP000234271">
    <property type="component" value="Chromosome"/>
</dbReference>
<feature type="domain" description="PAS" evidence="3">
    <location>
        <begin position="120"/>
        <end position="192"/>
    </location>
</feature>
<dbReference type="InterPro" id="IPR035965">
    <property type="entry name" value="PAS-like_dom_sf"/>
</dbReference>
<dbReference type="SUPFAM" id="SSF55785">
    <property type="entry name" value="PYP-like sensor domain (PAS domain)"/>
    <property type="match status" value="7"/>
</dbReference>
<evidence type="ECO:0000259" key="3">
    <source>
        <dbReference type="PROSITE" id="PS50112"/>
    </source>
</evidence>
<dbReference type="InterPro" id="IPR000160">
    <property type="entry name" value="GGDEF_dom"/>
</dbReference>
<dbReference type="InterPro" id="IPR029787">
    <property type="entry name" value="Nucleotide_cyclase"/>
</dbReference>
<dbReference type="InterPro" id="IPR000014">
    <property type="entry name" value="PAS"/>
</dbReference>
<dbReference type="STRING" id="288004.AL038_08935"/>
<evidence type="ECO:0000259" key="4">
    <source>
        <dbReference type="PROSITE" id="PS50113"/>
    </source>
</evidence>
<dbReference type="Gene3D" id="6.10.250.490">
    <property type="match status" value="1"/>
</dbReference>
<protein>
    <submittedName>
        <fullName evidence="6">PAS domain S-box protein</fullName>
    </submittedName>
</protein>
<dbReference type="NCBIfam" id="TIGR00254">
    <property type="entry name" value="GGDEF"/>
    <property type="match status" value="1"/>
</dbReference>
<dbReference type="SMART" id="SM00267">
    <property type="entry name" value="GGDEF"/>
    <property type="match status" value="1"/>
</dbReference>
<dbReference type="RefSeq" id="WP_062151987.1">
    <property type="nucleotide sequence ID" value="NZ_CP012373.2"/>
</dbReference>
<dbReference type="GO" id="GO:0003824">
    <property type="term" value="F:catalytic activity"/>
    <property type="evidence" value="ECO:0007669"/>
    <property type="project" value="UniProtKB-ARBA"/>
</dbReference>
<sequence>MAAHDFFNHVTALLCVIDTTGTIIQANPAWETNLARQPVVNTNLLSWLHPDEQQTIQKTLTTLFAQHKTSINFVGQWRVADEQYHWLQWSLNSVPQQTYYYAVATDITEQKQIEKKLRDSEERFQLAMQGANHGMWDWNLLTNRVHISARWKYMLGYQDDEIPDELDEISRFVHPNDFARMWNTLEAYLDKKIADYEGTYRLRHKDQTYRWILIRAAALWNEEEIPYRIVGIYVDISEHKRIEHALQESQTLLTTIFEVSKIGICVTDEKGLYVRVNPAYCQLYGYQPEELIGHSVTRVIPPEKHTIWLARYNALLAGEQETQETEGEWHIQNRQGKKLNILFTSSRLPQTNGQLLLLTTLIDITERKQVEEERGRLFNFSVDMQSISNFQGYFTELNPAWERILGWTKTELLAKPILNFIHPDDHEITRQVVRKMMAGNIIFDFENRYLCKSGDYKWVSWTAYPLVEQQSVYAITRDITERKQAEQALRQSEERLRAVINVAPIILFVIDKQGNIQFSQGKSLGALGYQSNELVGSSIFQVLDGFPAEVNCIETVFATGNTLSNITKLKELVLENKYIPLLGENRETIGLVAVSIDITERYRLESELRDTVSELEVIIENSIIGIAYVKNNHFIRVNHKLADLIGYPPDALYRMTFDELCVQPTDCEKITQQAMAQFQRGENFTTEYLIHTKNNKPFWARLVGTAVDPAMPEKGDIWMIEDITVQKQAEQDLQLTATVFETTADGIFITDLSNHLLRANPAFSRITGYNLEEVLGKSTHFLSSGRHDKEFYQQIWQSIEQTGHWQGEIWNRKKDGELYIAWLTISLITDEHKNPVQYMAILSDISRLQQDIEHARYLANYDSLTGLPNRLLFHDNLIQARAWANRHHRLFTLLFIDIDGFKPVNDTLGHAVGDLLLQQIAERLIVSVRETDTIARLGGDEFTMILTELHDPYDASVMAKRIITALQQPFILNTHQVTISASIGISIYPDDGQDLEQLLKFADNAMYEAKKAGRGRYAFYNKNVVGLKDYLNQDLKKY</sequence>
<dbReference type="FunFam" id="3.30.70.270:FF:000001">
    <property type="entry name" value="Diguanylate cyclase domain protein"/>
    <property type="match status" value="1"/>
</dbReference>
<accession>A0A2N9YHK1</accession>
<feature type="coiled-coil region" evidence="2">
    <location>
        <begin position="475"/>
        <end position="502"/>
    </location>
</feature>
<proteinExistence type="predicted"/>
<dbReference type="InterPro" id="IPR000700">
    <property type="entry name" value="PAS-assoc_C"/>
</dbReference>
<dbReference type="SUPFAM" id="SSF55073">
    <property type="entry name" value="Nucleotide cyclase"/>
    <property type="match status" value="1"/>
</dbReference>
<dbReference type="SMART" id="SM00091">
    <property type="entry name" value="PAS"/>
    <property type="match status" value="7"/>
</dbReference>
<dbReference type="Gene3D" id="3.30.450.20">
    <property type="entry name" value="PAS domain"/>
    <property type="match status" value="7"/>
</dbReference>
<dbReference type="InterPro" id="IPR013655">
    <property type="entry name" value="PAS_fold_3"/>
</dbReference>
<dbReference type="OrthoDB" id="9803824at2"/>
<evidence type="ECO:0000259" key="5">
    <source>
        <dbReference type="PROSITE" id="PS50887"/>
    </source>
</evidence>
<dbReference type="Pfam" id="PF00990">
    <property type="entry name" value="GGDEF"/>
    <property type="match status" value="1"/>
</dbReference>
<dbReference type="Gene3D" id="3.30.70.270">
    <property type="match status" value="1"/>
</dbReference>
<dbReference type="InterPro" id="IPR013656">
    <property type="entry name" value="PAS_4"/>
</dbReference>
<feature type="domain" description="PAC" evidence="4">
    <location>
        <begin position="325"/>
        <end position="376"/>
    </location>
</feature>
<feature type="domain" description="GGDEF" evidence="5">
    <location>
        <begin position="889"/>
        <end position="1022"/>
    </location>
</feature>
<feature type="domain" description="PAS" evidence="3">
    <location>
        <begin position="249"/>
        <end position="319"/>
    </location>
</feature>
<dbReference type="AlphaFoldDB" id="A0A2N9YHK1"/>
<keyword evidence="2" id="KW-0175">Coiled coil</keyword>
<feature type="domain" description="PAC" evidence="4">
    <location>
        <begin position="443"/>
        <end position="491"/>
    </location>
</feature>
<reference evidence="7" key="1">
    <citation type="submission" date="2016-12" db="EMBL/GenBank/DDBJ databases">
        <title>Complete Genome Sequence of Beggiatoa leptomitiformis D-401.</title>
        <authorList>
            <person name="Fomenkov A."/>
            <person name="Vincze T."/>
            <person name="Grabovich M."/>
            <person name="Anton B.P."/>
            <person name="Dubinina G."/>
            <person name="Orlova M."/>
            <person name="Belousova E."/>
            <person name="Roberts R.J."/>
        </authorList>
    </citation>
    <scope>NUCLEOTIDE SEQUENCE [LARGE SCALE GENOMIC DNA]</scope>
    <source>
        <strain evidence="7">D-401</strain>
    </source>
</reference>
<dbReference type="PROSITE" id="PS50887">
    <property type="entry name" value="GGDEF"/>
    <property type="match status" value="1"/>
</dbReference>
<dbReference type="PROSITE" id="PS50113">
    <property type="entry name" value="PAC"/>
    <property type="match status" value="3"/>
</dbReference>
<dbReference type="InterPro" id="IPR052155">
    <property type="entry name" value="Biofilm_reg_signaling"/>
</dbReference>
<feature type="domain" description="PAS" evidence="3">
    <location>
        <begin position="389"/>
        <end position="440"/>
    </location>
</feature>